<dbReference type="GO" id="GO:0046872">
    <property type="term" value="F:metal ion binding"/>
    <property type="evidence" value="ECO:0007669"/>
    <property type="project" value="UniProtKB-KW"/>
</dbReference>
<dbReference type="NCBIfam" id="NF009557">
    <property type="entry name" value="PRK13009.1"/>
    <property type="match status" value="1"/>
</dbReference>
<keyword evidence="9" id="KW-0378">Hydrolase</keyword>
<comment type="subunit">
    <text evidence="4">Homodimer.</text>
</comment>
<evidence type="ECO:0000256" key="10">
    <source>
        <dbReference type="ARBA" id="ARBA00022833"/>
    </source>
</evidence>
<dbReference type="PANTHER" id="PTHR43808">
    <property type="entry name" value="ACETYLORNITHINE DEACETYLASE"/>
    <property type="match status" value="1"/>
</dbReference>
<dbReference type="GO" id="GO:0006526">
    <property type="term" value="P:L-arginine biosynthetic process"/>
    <property type="evidence" value="ECO:0007669"/>
    <property type="project" value="TreeGrafter"/>
</dbReference>
<dbReference type="GO" id="GO:0008777">
    <property type="term" value="F:acetylornithine deacetylase activity"/>
    <property type="evidence" value="ECO:0007669"/>
    <property type="project" value="TreeGrafter"/>
</dbReference>
<dbReference type="OrthoDB" id="5486471at2"/>
<dbReference type="InterPro" id="IPR050072">
    <property type="entry name" value="Peptidase_M20A"/>
</dbReference>
<evidence type="ECO:0000256" key="6">
    <source>
        <dbReference type="ARBA" id="ARBA00022391"/>
    </source>
</evidence>
<evidence type="ECO:0000256" key="8">
    <source>
        <dbReference type="ARBA" id="ARBA00022723"/>
    </source>
</evidence>
<dbReference type="UniPathway" id="UPA00034">
    <property type="reaction ID" value="UER00021"/>
</dbReference>
<evidence type="ECO:0000256" key="3">
    <source>
        <dbReference type="ARBA" id="ARBA00006746"/>
    </source>
</evidence>
<evidence type="ECO:0000256" key="2">
    <source>
        <dbReference type="ARBA" id="ARBA00005130"/>
    </source>
</evidence>
<evidence type="ECO:0000256" key="12">
    <source>
        <dbReference type="ARBA" id="ARBA00023154"/>
    </source>
</evidence>
<keyword evidence="8" id="KW-0479">Metal-binding</keyword>
<dbReference type="PANTHER" id="PTHR43808:SF31">
    <property type="entry name" value="N-ACETYL-L-CITRULLINE DEACETYLASE"/>
    <property type="match status" value="1"/>
</dbReference>
<dbReference type="GO" id="GO:0019877">
    <property type="term" value="P:diaminopimelate biosynthetic process"/>
    <property type="evidence" value="ECO:0007669"/>
    <property type="project" value="UniProtKB-KW"/>
</dbReference>
<sequence>MNEIQILEKLVSYPTITPQECGIYEFIKEILPDFKIKEFHKNGVKNLFLYKEFENSQSNHHLCFAGHIDVVPAGEGWESDPFIPQIKGEYLYGRGTQDMKGGVAAFLSAVCEFKENKNVKILSILLTSDEEGEAIYGTKYVLEELQKEKLLPHFAVVAEPTSLKEFGDMIKIGRRGSINGVLRILGKQGHVAYPSKCINPLDFLAKVLHKISGFNLDEGKDGFEPSKIVITDIRGGMEVVNVTPSEVKIMFNIRNSPSTTLEDVKTYFDTLLKDIPHKLELKQSSKPFLTNKESKIALKLQEVLKQVNGFTPILSTSGGTSDARYFAEFGVEVVECGVVNDKIHSVNECVKISEVNALKDCFKTLLEKF</sequence>
<organism evidence="17 18">
    <name type="scientific">Helicobacter valdiviensis</name>
    <dbReference type="NCBI Taxonomy" id="1458358"/>
    <lineage>
        <taxon>Bacteria</taxon>
        <taxon>Pseudomonadati</taxon>
        <taxon>Campylobacterota</taxon>
        <taxon>Epsilonproteobacteria</taxon>
        <taxon>Campylobacterales</taxon>
        <taxon>Helicobacteraceae</taxon>
        <taxon>Helicobacter</taxon>
    </lineage>
</organism>
<dbReference type="GO" id="GO:0009014">
    <property type="term" value="F:succinyl-diaminopimelate desuccinylase activity"/>
    <property type="evidence" value="ECO:0007669"/>
    <property type="project" value="UniProtKB-UniRule"/>
</dbReference>
<evidence type="ECO:0000256" key="15">
    <source>
        <dbReference type="NCBIfam" id="TIGR01246"/>
    </source>
</evidence>
<dbReference type="Pfam" id="PF07687">
    <property type="entry name" value="M20_dimer"/>
    <property type="match status" value="1"/>
</dbReference>
<evidence type="ECO:0000256" key="9">
    <source>
        <dbReference type="ARBA" id="ARBA00022801"/>
    </source>
</evidence>
<dbReference type="Gene3D" id="3.30.70.360">
    <property type="match status" value="1"/>
</dbReference>
<dbReference type="PROSITE" id="PS00759">
    <property type="entry name" value="ARGE_DAPE_CPG2_2"/>
    <property type="match status" value="1"/>
</dbReference>
<evidence type="ECO:0000256" key="11">
    <source>
        <dbReference type="ARBA" id="ARBA00022915"/>
    </source>
</evidence>
<comment type="catalytic activity">
    <reaction evidence="14">
        <text>N-succinyl-(2S,6S)-2,6-diaminopimelate + H2O = (2S,6S)-2,6-diaminopimelate + succinate</text>
        <dbReference type="Rhea" id="RHEA:22608"/>
        <dbReference type="ChEBI" id="CHEBI:15377"/>
        <dbReference type="ChEBI" id="CHEBI:30031"/>
        <dbReference type="ChEBI" id="CHEBI:57609"/>
        <dbReference type="ChEBI" id="CHEBI:58087"/>
        <dbReference type="EC" id="3.5.1.18"/>
    </reaction>
</comment>
<name>A0A2W6MW38_9HELI</name>
<evidence type="ECO:0000256" key="5">
    <source>
        <dbReference type="ARBA" id="ARBA00011921"/>
    </source>
</evidence>
<keyword evidence="18" id="KW-1185">Reference proteome</keyword>
<evidence type="ECO:0000256" key="14">
    <source>
        <dbReference type="ARBA" id="ARBA00051301"/>
    </source>
</evidence>
<dbReference type="Gene3D" id="3.40.630.10">
    <property type="entry name" value="Zn peptidases"/>
    <property type="match status" value="2"/>
</dbReference>
<feature type="domain" description="Peptidase M20 dimerisation" evidence="16">
    <location>
        <begin position="172"/>
        <end position="276"/>
    </location>
</feature>
<dbReference type="AlphaFoldDB" id="A0A2W6MW38"/>
<evidence type="ECO:0000259" key="16">
    <source>
        <dbReference type="Pfam" id="PF07687"/>
    </source>
</evidence>
<evidence type="ECO:0000313" key="18">
    <source>
        <dbReference type="Proteomes" id="UP000249746"/>
    </source>
</evidence>
<comment type="caution">
    <text evidence="17">The sequence shown here is derived from an EMBL/GenBank/DDBJ whole genome shotgun (WGS) entry which is preliminary data.</text>
</comment>
<evidence type="ECO:0000256" key="1">
    <source>
        <dbReference type="ARBA" id="ARBA00001947"/>
    </source>
</evidence>
<comment type="pathway">
    <text evidence="2">Amino-acid biosynthesis; L-lysine biosynthesis via DAP pathway; LL-2,6-diaminopimelate from (S)-tetrahydrodipicolinate (succinylase route): step 3/3.</text>
</comment>
<dbReference type="InterPro" id="IPR011650">
    <property type="entry name" value="Peptidase_M20_dimer"/>
</dbReference>
<keyword evidence="13" id="KW-0170">Cobalt</keyword>
<dbReference type="GO" id="GO:0009089">
    <property type="term" value="P:lysine biosynthetic process via diaminopimelate"/>
    <property type="evidence" value="ECO:0007669"/>
    <property type="project" value="UniProtKB-UniRule"/>
</dbReference>
<dbReference type="SUPFAM" id="SSF53187">
    <property type="entry name" value="Zn-dependent exopeptidases"/>
    <property type="match status" value="1"/>
</dbReference>
<proteinExistence type="inferred from homology"/>
<dbReference type="NCBIfam" id="TIGR01246">
    <property type="entry name" value="dapE_proteo"/>
    <property type="match status" value="1"/>
</dbReference>
<gene>
    <name evidence="17" type="ORF">B6S12_02460</name>
</gene>
<evidence type="ECO:0000313" key="17">
    <source>
        <dbReference type="EMBL" id="PZT48724.1"/>
    </source>
</evidence>
<reference evidence="17 18" key="1">
    <citation type="submission" date="2017-03" db="EMBL/GenBank/DDBJ databases">
        <title>Genomic and clinical evidence uncovers the enterohepatic species Helicobacter valdiviensis as a potential human intestinal pathogen.</title>
        <authorList>
            <person name="Fresia P."/>
            <person name="Jara R."/>
            <person name="Sierra R."/>
            <person name="Ferres I."/>
            <person name="Greif G."/>
            <person name="Iraola G."/>
            <person name="Collado L."/>
        </authorList>
    </citation>
    <scope>NUCLEOTIDE SEQUENCE [LARGE SCALE GENOMIC DNA]</scope>
    <source>
        <strain evidence="17 18">WBE14</strain>
    </source>
</reference>
<dbReference type="EC" id="3.5.1.18" evidence="5 15"/>
<dbReference type="InterPro" id="IPR001261">
    <property type="entry name" value="ArgE/DapE_CS"/>
</dbReference>
<keyword evidence="11" id="KW-0220">Diaminopimelate biosynthesis</keyword>
<keyword evidence="10" id="KW-0862">Zinc</keyword>
<dbReference type="Pfam" id="PF01546">
    <property type="entry name" value="Peptidase_M20"/>
    <property type="match status" value="1"/>
</dbReference>
<evidence type="ECO:0000256" key="7">
    <source>
        <dbReference type="ARBA" id="ARBA00022605"/>
    </source>
</evidence>
<accession>A0A2W6MW38</accession>
<protein>
    <recommendedName>
        <fullName evidence="6 15">Succinyl-diaminopimelate desuccinylase</fullName>
        <ecNumber evidence="5 15">3.5.1.18</ecNumber>
    </recommendedName>
</protein>
<keyword evidence="7" id="KW-0028">Amino-acid biosynthesis</keyword>
<dbReference type="EMBL" id="NBIU01000004">
    <property type="protein sequence ID" value="PZT48724.1"/>
    <property type="molecule type" value="Genomic_DNA"/>
</dbReference>
<evidence type="ECO:0000256" key="4">
    <source>
        <dbReference type="ARBA" id="ARBA00011738"/>
    </source>
</evidence>
<comment type="cofactor">
    <cofactor evidence="1">
        <name>Zn(2+)</name>
        <dbReference type="ChEBI" id="CHEBI:29105"/>
    </cofactor>
</comment>
<dbReference type="HAMAP" id="MF_01690">
    <property type="entry name" value="DapE"/>
    <property type="match status" value="1"/>
</dbReference>
<dbReference type="InterPro" id="IPR036264">
    <property type="entry name" value="Bact_exopeptidase_dim_dom"/>
</dbReference>
<dbReference type="InterPro" id="IPR002933">
    <property type="entry name" value="Peptidase_M20"/>
</dbReference>
<keyword evidence="12" id="KW-0457">Lysine biosynthesis</keyword>
<evidence type="ECO:0000256" key="13">
    <source>
        <dbReference type="ARBA" id="ARBA00023285"/>
    </source>
</evidence>
<dbReference type="RefSeq" id="WP_111229244.1">
    <property type="nucleotide sequence ID" value="NZ_NBIU01000004.1"/>
</dbReference>
<dbReference type="Proteomes" id="UP000249746">
    <property type="component" value="Unassembled WGS sequence"/>
</dbReference>
<dbReference type="SUPFAM" id="SSF55031">
    <property type="entry name" value="Bacterial exopeptidase dimerisation domain"/>
    <property type="match status" value="1"/>
</dbReference>
<dbReference type="InterPro" id="IPR005941">
    <property type="entry name" value="DapE_proteobac"/>
</dbReference>
<comment type="similarity">
    <text evidence="3">Belongs to the peptidase M20A family. DapE subfamily.</text>
</comment>